<sequence length="175" mass="18517">MSALRLASLTALVAAVAALAQPAQAQSFSFSQGGYADGAVLTGHFAGTDLDGDGWLYGYELTEFELHWSGNRAVAAFSHGFDDRAGLEFNVAERRIDHMASVSMEGDSAPLFRYDSMGWPSYGIPGVVTDERLGLASMSWEALKVTAAVPEPGSTALLLAGLGLIGCWSQRRRAG</sequence>
<gene>
    <name evidence="3" type="ORF">LXT12_10825</name>
</gene>
<keyword evidence="1" id="KW-0732">Signal</keyword>
<feature type="signal peptide" evidence="1">
    <location>
        <begin position="1"/>
        <end position="25"/>
    </location>
</feature>
<dbReference type="RefSeq" id="WP_233391894.1">
    <property type="nucleotide sequence ID" value="NZ_JAJTWT010000004.1"/>
</dbReference>
<proteinExistence type="predicted"/>
<organism evidence="3 4">
    <name type="scientific">Pelomonas caseinilytica</name>
    <dbReference type="NCBI Taxonomy" id="2906763"/>
    <lineage>
        <taxon>Bacteria</taxon>
        <taxon>Pseudomonadati</taxon>
        <taxon>Pseudomonadota</taxon>
        <taxon>Betaproteobacteria</taxon>
        <taxon>Burkholderiales</taxon>
        <taxon>Sphaerotilaceae</taxon>
        <taxon>Roseateles</taxon>
    </lineage>
</organism>
<comment type="caution">
    <text evidence="3">The sequence shown here is derived from an EMBL/GenBank/DDBJ whole genome shotgun (WGS) entry which is preliminary data.</text>
</comment>
<accession>A0ABS8XE72</accession>
<evidence type="ECO:0000259" key="2">
    <source>
        <dbReference type="Pfam" id="PF07589"/>
    </source>
</evidence>
<dbReference type="Proteomes" id="UP001201463">
    <property type="component" value="Unassembled WGS sequence"/>
</dbReference>
<keyword evidence="4" id="KW-1185">Reference proteome</keyword>
<feature type="domain" description="Ice-binding protein C-terminal" evidence="2">
    <location>
        <begin position="148"/>
        <end position="173"/>
    </location>
</feature>
<evidence type="ECO:0000256" key="1">
    <source>
        <dbReference type="SAM" id="SignalP"/>
    </source>
</evidence>
<dbReference type="Pfam" id="PF07589">
    <property type="entry name" value="PEP-CTERM"/>
    <property type="match status" value="1"/>
</dbReference>
<name>A0ABS8XE72_9BURK</name>
<dbReference type="NCBIfam" id="TIGR02595">
    <property type="entry name" value="PEP_CTERM"/>
    <property type="match status" value="1"/>
</dbReference>
<reference evidence="3 4" key="1">
    <citation type="submission" date="2021-12" db="EMBL/GenBank/DDBJ databases">
        <title>Genome seq of p7.</title>
        <authorList>
            <person name="Seo T."/>
        </authorList>
    </citation>
    <scope>NUCLEOTIDE SEQUENCE [LARGE SCALE GENOMIC DNA]</scope>
    <source>
        <strain evidence="3 4">P7</strain>
    </source>
</reference>
<feature type="chain" id="PRO_5046112476" evidence="1">
    <location>
        <begin position="26"/>
        <end position="175"/>
    </location>
</feature>
<evidence type="ECO:0000313" key="3">
    <source>
        <dbReference type="EMBL" id="MCE4537742.1"/>
    </source>
</evidence>
<protein>
    <submittedName>
        <fullName evidence="3">PEP-CTERM sorting domain-containing protein</fullName>
    </submittedName>
</protein>
<dbReference type="InterPro" id="IPR013424">
    <property type="entry name" value="Ice-binding_C"/>
</dbReference>
<dbReference type="EMBL" id="JAJTWT010000004">
    <property type="protein sequence ID" value="MCE4537742.1"/>
    <property type="molecule type" value="Genomic_DNA"/>
</dbReference>
<evidence type="ECO:0000313" key="4">
    <source>
        <dbReference type="Proteomes" id="UP001201463"/>
    </source>
</evidence>